<keyword evidence="6" id="KW-0255">Endonuclease</keyword>
<proteinExistence type="inferred from homology"/>
<dbReference type="InterPro" id="IPR007409">
    <property type="entry name" value="Restrct_endonuc_type1_HsdR_N"/>
</dbReference>
<dbReference type="GO" id="GO:0009035">
    <property type="term" value="F:type I site-specific deoxyribonuclease activity"/>
    <property type="evidence" value="ECO:0007669"/>
    <property type="project" value="UniProtKB-EC"/>
</dbReference>
<dbReference type="InterPro" id="IPR014001">
    <property type="entry name" value="Helicase_ATP-bd"/>
</dbReference>
<dbReference type="InterPro" id="IPR027417">
    <property type="entry name" value="P-loop_NTPase"/>
</dbReference>
<dbReference type="SUPFAM" id="SSF52540">
    <property type="entry name" value="P-loop containing nucleoside triphosphate hydrolases"/>
    <property type="match status" value="2"/>
</dbReference>
<dbReference type="Pfam" id="PF18766">
    <property type="entry name" value="SWI2_SNF2"/>
    <property type="match status" value="1"/>
</dbReference>
<evidence type="ECO:0000256" key="7">
    <source>
        <dbReference type="ARBA" id="ARBA00022801"/>
    </source>
</evidence>
<keyword evidence="4 10" id="KW-0547">Nucleotide-binding</keyword>
<dbReference type="Gene3D" id="3.90.1570.50">
    <property type="match status" value="1"/>
</dbReference>
<dbReference type="Pfam" id="PF04313">
    <property type="entry name" value="HSDR_N"/>
    <property type="match status" value="1"/>
</dbReference>
<evidence type="ECO:0000313" key="13">
    <source>
        <dbReference type="EMBL" id="MBB3167489.1"/>
    </source>
</evidence>
<dbReference type="AlphaFoldDB" id="A0A839ULQ0"/>
<keyword evidence="9 10" id="KW-0238">DNA-binding</keyword>
<dbReference type="GO" id="GO:0005524">
    <property type="term" value="F:ATP binding"/>
    <property type="evidence" value="ECO:0007669"/>
    <property type="project" value="UniProtKB-KW"/>
</dbReference>
<comment type="function">
    <text evidence="10">Subunit R is required for both nuclease and ATPase activities, but not for modification.</text>
</comment>
<dbReference type="PANTHER" id="PTHR30195">
    <property type="entry name" value="TYPE I SITE-SPECIFIC DEOXYRIBONUCLEASE PROTEIN SUBUNIT M AND R"/>
    <property type="match status" value="1"/>
</dbReference>
<evidence type="ECO:0000256" key="4">
    <source>
        <dbReference type="ARBA" id="ARBA00022741"/>
    </source>
</evidence>
<evidence type="ECO:0000313" key="14">
    <source>
        <dbReference type="Proteomes" id="UP000559987"/>
    </source>
</evidence>
<comment type="subunit">
    <text evidence="10">The type I restriction/modification system is composed of three polypeptides R, M and S.</text>
</comment>
<dbReference type="CDD" id="cd22332">
    <property type="entry name" value="HsdR_N"/>
    <property type="match status" value="1"/>
</dbReference>
<keyword evidence="14" id="KW-1185">Reference proteome</keyword>
<keyword evidence="5 10" id="KW-0680">Restriction system</keyword>
<dbReference type="CDD" id="cd18800">
    <property type="entry name" value="SF2_C_EcoR124I-like"/>
    <property type="match status" value="1"/>
</dbReference>
<evidence type="ECO:0000256" key="3">
    <source>
        <dbReference type="ARBA" id="ARBA00022722"/>
    </source>
</evidence>
<keyword evidence="7 10" id="KW-0378">Hydrolase</keyword>
<dbReference type="PROSITE" id="PS51192">
    <property type="entry name" value="HELICASE_ATP_BIND_1"/>
    <property type="match status" value="1"/>
</dbReference>
<feature type="domain" description="Helicase ATP-binding" evidence="12">
    <location>
        <begin position="307"/>
        <end position="490"/>
    </location>
</feature>
<sequence length="1059" mass="119305">MNEEQLENLCLDWFREGGWDVLHGPDIAPDGATPMRSDYAQVVLDGHLLDAFKRINKHIPADQIDSCYEQLKAIALKPESLDLITNNRAFHRLLLEGVPVEFKQDDGEPVSDHAFLIDFENLANNQFAVVNQYTISGTKQPRRPDVICFINGLPIAVLELKSPSDENADIWDAFNQLQTYKDEVSDLFIFNEALVVSDGYTARVGSLTANQERFMPWRTIKHEDDKPLLEWQLETMVRGFFDRVLLLDYIRFFVLFETDGEAIIKKIAGYHQFHAVREAVKATVIAAQNIQGVGLSIEEQRASYGDEVVPGSKKAGVVWHTQGSGKSISMCCYAGKLLQQQAMNNPTLIVVTDRNDLDGQLYATFCNAVELLKQNPVQAGDRDALRQLLAERESGGIIFTTVQKFALLDDENYHPILNDRHNIVVISDEAHRSQYGLKAQLNKDTGQYKFGYAKHMRDALPFASFIGFTGTPISQEDKDTRAVFGGYVSIYDIQDAVDDGATVPIYYESRLAKLDLNHDEIAALSDQVDEVVEDEEDVTSREKTKGEWSRLEKLVGATPRLSQVAADLIDHFESRNASMDGKAMIVAMSRDICAHLYNEIVALRPEWHSDDPEKGAIKIVMTGGASDKPLLQPHIYNKKTKKRLEKRFKDVNDPLKLVIVRDMWLTGFDAPCCHTMYVDKPMKGHNLMQAIARVNRVFKNKPGGLVVDYIGIANELKQALKTYTDSKGKGEPTLNAEEAFAIFLEKLDAIRGMFAKTPKADGLDISGFESEAHKILVPAANYVLGLEDGKKRFLDLVLATSKAYSLCSTLDEAKDLRKEIAFYSAIKAAISKFTSVDKKRTQEEKNSALKQILDNAVIAEGVADVFALCGLEKPNIGLLSDEFLEDVRQMPEKNLAVELLEKLLKDDIKAKTRNNVVQEKKYADRLQETLRKYNNRAIETAQVIEELIQMAKDFQEEMEREANLGLNPDEIAFYDALANNESAVRELGDEILKKIAVEITEKLRRSTTVDWQVRDSVRAKLKILVRRTLQRWKYPPDKAAEAVELVLKQAETLSNSWTK</sequence>
<dbReference type="InterPro" id="IPR040980">
    <property type="entry name" value="SWI2_SNF2"/>
</dbReference>
<protein>
    <recommendedName>
        <fullName evidence="10">Type I restriction enzyme endonuclease subunit</fullName>
        <shortName evidence="10">R protein</shortName>
        <ecNumber evidence="10">3.1.21.3</ecNumber>
    </recommendedName>
</protein>
<accession>A0A839ULQ0</accession>
<evidence type="ECO:0000256" key="6">
    <source>
        <dbReference type="ARBA" id="ARBA00022759"/>
    </source>
</evidence>
<evidence type="ECO:0000256" key="8">
    <source>
        <dbReference type="ARBA" id="ARBA00022840"/>
    </source>
</evidence>
<dbReference type="SMART" id="SM00487">
    <property type="entry name" value="DEXDc"/>
    <property type="match status" value="1"/>
</dbReference>
<dbReference type="EC" id="3.1.21.3" evidence="10"/>
<evidence type="ECO:0000256" key="1">
    <source>
        <dbReference type="ARBA" id="ARBA00000851"/>
    </source>
</evidence>
<dbReference type="Pfam" id="PF22679">
    <property type="entry name" value="T1R_D3-like"/>
    <property type="match status" value="1"/>
</dbReference>
<comment type="catalytic activity">
    <reaction evidence="1 10">
        <text>Endonucleolytic cleavage of DNA to give random double-stranded fragments with terminal 5'-phosphates, ATP is simultaneously hydrolyzed.</text>
        <dbReference type="EC" id="3.1.21.3"/>
    </reaction>
</comment>
<feature type="coiled-coil region" evidence="11">
    <location>
        <begin position="916"/>
        <end position="964"/>
    </location>
</feature>
<dbReference type="RefSeq" id="WP_183908255.1">
    <property type="nucleotide sequence ID" value="NZ_JACHXZ010000001.1"/>
</dbReference>
<name>A0A839ULQ0_9GAMM</name>
<evidence type="ECO:0000256" key="9">
    <source>
        <dbReference type="ARBA" id="ARBA00023125"/>
    </source>
</evidence>
<dbReference type="GO" id="GO:0009307">
    <property type="term" value="P:DNA restriction-modification system"/>
    <property type="evidence" value="ECO:0007669"/>
    <property type="project" value="UniProtKB-KW"/>
</dbReference>
<gene>
    <name evidence="13" type="ORF">FHS30_000665</name>
</gene>
<comment type="similarity">
    <text evidence="2 10">Belongs to the HsdR family.</text>
</comment>
<evidence type="ECO:0000256" key="11">
    <source>
        <dbReference type="SAM" id="Coils"/>
    </source>
</evidence>
<reference evidence="13 14" key="1">
    <citation type="submission" date="2020-08" db="EMBL/GenBank/DDBJ databases">
        <title>Genomic Encyclopedia of Type Strains, Phase III (KMG-III): the genomes of soil and plant-associated and newly described type strains.</title>
        <authorList>
            <person name="Whitman W."/>
        </authorList>
    </citation>
    <scope>NUCLEOTIDE SEQUENCE [LARGE SCALE GENOMIC DNA]</scope>
    <source>
        <strain evidence="13 14">CECT 8571</strain>
    </source>
</reference>
<dbReference type="InterPro" id="IPR055180">
    <property type="entry name" value="HsdR_RecA-like_helicase_dom_2"/>
</dbReference>
<dbReference type="Proteomes" id="UP000559987">
    <property type="component" value="Unassembled WGS sequence"/>
</dbReference>
<evidence type="ECO:0000259" key="12">
    <source>
        <dbReference type="PROSITE" id="PS51192"/>
    </source>
</evidence>
<dbReference type="CDD" id="cd18030">
    <property type="entry name" value="DEXHc_RE_I_HsdR"/>
    <property type="match status" value="1"/>
</dbReference>
<dbReference type="NCBIfam" id="TIGR00348">
    <property type="entry name" value="hsdR"/>
    <property type="match status" value="1"/>
</dbReference>
<dbReference type="InterPro" id="IPR004473">
    <property type="entry name" value="Restrct_endonuc_typeI_HsdR"/>
</dbReference>
<evidence type="ECO:0000256" key="10">
    <source>
        <dbReference type="RuleBase" id="RU364115"/>
    </source>
</evidence>
<keyword evidence="3" id="KW-0540">Nuclease</keyword>
<dbReference type="Gene3D" id="3.40.50.300">
    <property type="entry name" value="P-loop containing nucleotide triphosphate hydrolases"/>
    <property type="match status" value="3"/>
</dbReference>
<keyword evidence="11" id="KW-0175">Coiled coil</keyword>
<keyword evidence="8 10" id="KW-0067">ATP-binding</keyword>
<dbReference type="GO" id="GO:0003677">
    <property type="term" value="F:DNA binding"/>
    <property type="evidence" value="ECO:0007669"/>
    <property type="project" value="UniProtKB-KW"/>
</dbReference>
<dbReference type="Pfam" id="PF11867">
    <property type="entry name" value="T1RH-like_C"/>
    <property type="match status" value="1"/>
</dbReference>
<dbReference type="EMBL" id="JACHXZ010000001">
    <property type="protein sequence ID" value="MBB3167489.1"/>
    <property type="molecule type" value="Genomic_DNA"/>
</dbReference>
<dbReference type="InterPro" id="IPR051268">
    <property type="entry name" value="Type-I_R_enzyme_R_subunit"/>
</dbReference>
<evidence type="ECO:0000256" key="5">
    <source>
        <dbReference type="ARBA" id="ARBA00022747"/>
    </source>
</evidence>
<evidence type="ECO:0000256" key="2">
    <source>
        <dbReference type="ARBA" id="ARBA00008598"/>
    </source>
</evidence>
<dbReference type="PANTHER" id="PTHR30195:SF15">
    <property type="entry name" value="TYPE I RESTRICTION ENZYME HINDI ENDONUCLEASE SUBUNIT"/>
    <property type="match status" value="1"/>
</dbReference>
<comment type="caution">
    <text evidence="13">The sequence shown here is derived from an EMBL/GenBank/DDBJ whole genome shotgun (WGS) entry which is preliminary data.</text>
</comment>
<organism evidence="13 14">
    <name type="scientific">Simiduia aestuariiviva</name>
    <dbReference type="NCBI Taxonomy" id="1510459"/>
    <lineage>
        <taxon>Bacteria</taxon>
        <taxon>Pseudomonadati</taxon>
        <taxon>Pseudomonadota</taxon>
        <taxon>Gammaproteobacteria</taxon>
        <taxon>Cellvibrionales</taxon>
        <taxon>Cellvibrionaceae</taxon>
        <taxon>Simiduia</taxon>
    </lineage>
</organism>
<dbReference type="InterPro" id="IPR021810">
    <property type="entry name" value="T1RH-like_C"/>
</dbReference>